<feature type="region of interest" description="Disordered" evidence="1">
    <location>
        <begin position="49"/>
        <end position="85"/>
    </location>
</feature>
<feature type="compositionally biased region" description="Low complexity" evidence="1">
    <location>
        <begin position="53"/>
        <end position="66"/>
    </location>
</feature>
<accession>A0A822ZR13</accession>
<evidence type="ECO:0000313" key="3">
    <source>
        <dbReference type="Proteomes" id="UP000607653"/>
    </source>
</evidence>
<dbReference type="EMBL" id="DUZY01000008">
    <property type="protein sequence ID" value="DAD47327.1"/>
    <property type="molecule type" value="Genomic_DNA"/>
</dbReference>
<protein>
    <submittedName>
        <fullName evidence="2">Uncharacterized protein</fullName>
    </submittedName>
</protein>
<evidence type="ECO:0000313" key="2">
    <source>
        <dbReference type="EMBL" id="DAD47327.1"/>
    </source>
</evidence>
<comment type="caution">
    <text evidence="2">The sequence shown here is derived from an EMBL/GenBank/DDBJ whole genome shotgun (WGS) entry which is preliminary data.</text>
</comment>
<feature type="compositionally biased region" description="Basic and acidic residues" evidence="1">
    <location>
        <begin position="67"/>
        <end position="85"/>
    </location>
</feature>
<dbReference type="Proteomes" id="UP000607653">
    <property type="component" value="Unassembled WGS sequence"/>
</dbReference>
<gene>
    <name evidence="2" type="ORF">HUJ06_017264</name>
</gene>
<proteinExistence type="predicted"/>
<evidence type="ECO:0000256" key="1">
    <source>
        <dbReference type="SAM" id="MobiDB-lite"/>
    </source>
</evidence>
<sequence length="85" mass="9399">MKAYVDEQAEQGTQVEPIGAYDAVVILGKDHPLHVCCLGFRVNPKRAFETKGSKSTTSSTATSCDSKLQKENQMLRRQVGDLQEK</sequence>
<dbReference type="AlphaFoldDB" id="A0A822ZR13"/>
<reference evidence="2 3" key="1">
    <citation type="journal article" date="2020" name="Mol. Biol. Evol.">
        <title>Distinct Expression and Methylation Patterns for Genes with Different Fates following a Single Whole-Genome Duplication in Flowering Plants.</title>
        <authorList>
            <person name="Shi T."/>
            <person name="Rahmani R.S."/>
            <person name="Gugger P.F."/>
            <person name="Wang M."/>
            <person name="Li H."/>
            <person name="Zhang Y."/>
            <person name="Li Z."/>
            <person name="Wang Q."/>
            <person name="Van de Peer Y."/>
            <person name="Marchal K."/>
            <person name="Chen J."/>
        </authorList>
    </citation>
    <scope>NUCLEOTIDE SEQUENCE [LARGE SCALE GENOMIC DNA]</scope>
    <source>
        <tissue evidence="2">Leaf</tissue>
    </source>
</reference>
<name>A0A822ZR13_NELNU</name>
<organism evidence="2 3">
    <name type="scientific">Nelumbo nucifera</name>
    <name type="common">Sacred lotus</name>
    <dbReference type="NCBI Taxonomy" id="4432"/>
    <lineage>
        <taxon>Eukaryota</taxon>
        <taxon>Viridiplantae</taxon>
        <taxon>Streptophyta</taxon>
        <taxon>Embryophyta</taxon>
        <taxon>Tracheophyta</taxon>
        <taxon>Spermatophyta</taxon>
        <taxon>Magnoliopsida</taxon>
        <taxon>Proteales</taxon>
        <taxon>Nelumbonaceae</taxon>
        <taxon>Nelumbo</taxon>
    </lineage>
</organism>
<keyword evidence="3" id="KW-1185">Reference proteome</keyword>